<dbReference type="InterPro" id="IPR036388">
    <property type="entry name" value="WH-like_DNA-bd_sf"/>
</dbReference>
<dbReference type="Proteomes" id="UP000183417">
    <property type="component" value="Unassembled WGS sequence"/>
</dbReference>
<reference evidence="9 10" key="1">
    <citation type="submission" date="2016-10" db="EMBL/GenBank/DDBJ databases">
        <authorList>
            <person name="de Groot N.N."/>
        </authorList>
    </citation>
    <scope>NUCLEOTIDE SEQUENCE [LARGE SCALE GENOMIC DNA]</scope>
    <source>
        <strain evidence="9 10">LMG 24775</strain>
    </source>
</reference>
<evidence type="ECO:0000256" key="4">
    <source>
        <dbReference type="ARBA" id="ARBA00023125"/>
    </source>
</evidence>
<evidence type="ECO:0000259" key="7">
    <source>
        <dbReference type="Pfam" id="PF04542"/>
    </source>
</evidence>
<name>A0A1H3T642_9BURK</name>
<dbReference type="InterPro" id="IPR039425">
    <property type="entry name" value="RNA_pol_sigma-70-like"/>
</dbReference>
<dbReference type="InterPro" id="IPR000838">
    <property type="entry name" value="RNA_pol_sigma70_ECF_CS"/>
</dbReference>
<evidence type="ECO:0000313" key="10">
    <source>
        <dbReference type="Proteomes" id="UP000183417"/>
    </source>
</evidence>
<evidence type="ECO:0000256" key="1">
    <source>
        <dbReference type="ARBA" id="ARBA00010641"/>
    </source>
</evidence>
<sequence length="190" mass="20763">MIASDSDAVLAKRAAQGDQRAFKVLVDRYGAAVTQAARSFGIPDTDIDDVTQETFLAVWKALGDYDESRLFRAWLFGIAMNKMRDLYRFRKVRNFLFGALDLLSPDTPEQADPAPGPERATAARRELAKVTQTLSLLPRDQREAIVLTGIVGLTQPEAAAALGVTLKALEGRLTRARSKLTLLISRGSSA</sequence>
<keyword evidence="2 6" id="KW-0805">Transcription regulation</keyword>
<keyword evidence="4 6" id="KW-0238">DNA-binding</keyword>
<dbReference type="PANTHER" id="PTHR43133:SF8">
    <property type="entry name" value="RNA POLYMERASE SIGMA FACTOR HI_1459-RELATED"/>
    <property type="match status" value="1"/>
</dbReference>
<dbReference type="InterPro" id="IPR013324">
    <property type="entry name" value="RNA_pol_sigma_r3/r4-like"/>
</dbReference>
<dbReference type="InterPro" id="IPR014284">
    <property type="entry name" value="RNA_pol_sigma-70_dom"/>
</dbReference>
<organism evidence="9 10">
    <name type="scientific">Delftia lacustris</name>
    <dbReference type="NCBI Taxonomy" id="558537"/>
    <lineage>
        <taxon>Bacteria</taxon>
        <taxon>Pseudomonadati</taxon>
        <taxon>Pseudomonadota</taxon>
        <taxon>Betaproteobacteria</taxon>
        <taxon>Burkholderiales</taxon>
        <taxon>Comamonadaceae</taxon>
        <taxon>Delftia</taxon>
    </lineage>
</organism>
<dbReference type="SUPFAM" id="SSF88946">
    <property type="entry name" value="Sigma2 domain of RNA polymerase sigma factors"/>
    <property type="match status" value="1"/>
</dbReference>
<dbReference type="GO" id="GO:0003677">
    <property type="term" value="F:DNA binding"/>
    <property type="evidence" value="ECO:0007669"/>
    <property type="project" value="UniProtKB-KW"/>
</dbReference>
<dbReference type="InterPro" id="IPR007627">
    <property type="entry name" value="RNA_pol_sigma70_r2"/>
</dbReference>
<evidence type="ECO:0000313" key="9">
    <source>
        <dbReference type="EMBL" id="SDZ45321.1"/>
    </source>
</evidence>
<dbReference type="AlphaFoldDB" id="A0A1H3T642"/>
<dbReference type="GO" id="GO:0016987">
    <property type="term" value="F:sigma factor activity"/>
    <property type="evidence" value="ECO:0007669"/>
    <property type="project" value="UniProtKB-KW"/>
</dbReference>
<keyword evidence="5 6" id="KW-0804">Transcription</keyword>
<dbReference type="PANTHER" id="PTHR43133">
    <property type="entry name" value="RNA POLYMERASE ECF-TYPE SIGMA FACTO"/>
    <property type="match status" value="1"/>
</dbReference>
<feature type="domain" description="RNA polymerase sigma-70 region 2" evidence="7">
    <location>
        <begin position="25"/>
        <end position="90"/>
    </location>
</feature>
<dbReference type="NCBIfam" id="TIGR02937">
    <property type="entry name" value="sigma70-ECF"/>
    <property type="match status" value="1"/>
</dbReference>
<dbReference type="CDD" id="cd06171">
    <property type="entry name" value="Sigma70_r4"/>
    <property type="match status" value="1"/>
</dbReference>
<dbReference type="EMBL" id="FNPE01000025">
    <property type="protein sequence ID" value="SDZ45321.1"/>
    <property type="molecule type" value="Genomic_DNA"/>
</dbReference>
<gene>
    <name evidence="9" type="ORF">SAMN05421547_12561</name>
</gene>
<proteinExistence type="inferred from homology"/>
<dbReference type="Gene3D" id="1.10.1740.10">
    <property type="match status" value="1"/>
</dbReference>
<evidence type="ECO:0000259" key="8">
    <source>
        <dbReference type="Pfam" id="PF08281"/>
    </source>
</evidence>
<accession>A0A1H3T642</accession>
<evidence type="ECO:0000256" key="5">
    <source>
        <dbReference type="ARBA" id="ARBA00023163"/>
    </source>
</evidence>
<keyword evidence="3 6" id="KW-0731">Sigma factor</keyword>
<feature type="domain" description="RNA polymerase sigma factor 70 region 4 type 2" evidence="8">
    <location>
        <begin position="129"/>
        <end position="180"/>
    </location>
</feature>
<protein>
    <recommendedName>
        <fullName evidence="6">RNA polymerase sigma factor</fullName>
    </recommendedName>
</protein>
<dbReference type="InterPro" id="IPR013249">
    <property type="entry name" value="RNA_pol_sigma70_r4_t2"/>
</dbReference>
<dbReference type="SUPFAM" id="SSF88659">
    <property type="entry name" value="Sigma3 and sigma4 domains of RNA polymerase sigma factors"/>
    <property type="match status" value="1"/>
</dbReference>
<evidence type="ECO:0000256" key="2">
    <source>
        <dbReference type="ARBA" id="ARBA00023015"/>
    </source>
</evidence>
<dbReference type="InterPro" id="IPR013325">
    <property type="entry name" value="RNA_pol_sigma_r2"/>
</dbReference>
<evidence type="ECO:0000256" key="3">
    <source>
        <dbReference type="ARBA" id="ARBA00023082"/>
    </source>
</evidence>
<comment type="similarity">
    <text evidence="1 6">Belongs to the sigma-70 factor family. ECF subfamily.</text>
</comment>
<dbReference type="Pfam" id="PF08281">
    <property type="entry name" value="Sigma70_r4_2"/>
    <property type="match status" value="1"/>
</dbReference>
<dbReference type="PROSITE" id="PS01063">
    <property type="entry name" value="SIGMA70_ECF"/>
    <property type="match status" value="1"/>
</dbReference>
<evidence type="ECO:0000256" key="6">
    <source>
        <dbReference type="RuleBase" id="RU000716"/>
    </source>
</evidence>
<dbReference type="Gene3D" id="1.10.10.10">
    <property type="entry name" value="Winged helix-like DNA-binding domain superfamily/Winged helix DNA-binding domain"/>
    <property type="match status" value="1"/>
</dbReference>
<dbReference type="Pfam" id="PF04542">
    <property type="entry name" value="Sigma70_r2"/>
    <property type="match status" value="1"/>
</dbReference>
<dbReference type="GO" id="GO:0006352">
    <property type="term" value="P:DNA-templated transcription initiation"/>
    <property type="evidence" value="ECO:0007669"/>
    <property type="project" value="InterPro"/>
</dbReference>